<dbReference type="PANTHER" id="PTHR11927">
    <property type="entry name" value="GALACTOSIDE 2-L-FUCOSYLTRANSFERASE"/>
    <property type="match status" value="1"/>
</dbReference>
<dbReference type="CDD" id="cd11301">
    <property type="entry name" value="Fut1_Fut2_like"/>
    <property type="match status" value="1"/>
</dbReference>
<sequence length="266" mass="31304">MKRKKIVVFQGGLGNQLFQYAFLCKMRELGYETCYLNNATGSHNGFEIQKYFITDMIECHSIFYRIFKYFEKLYRHGCHFVFSTENRFSIKKSFQYGYWQDLRFLPIGDIIKFKKLLLDDANKRILDIMKGGNCIAIHVRRGDYLLPPHNKVFAGICTKEYYQKAICIMKSKFDKPKFFFFSNDMEWVKANLNIPNAECFYIDWNVGDKSVLDMYLMSHCCGNILANSTFSFWGARLGNNNVVVYPKKWFNTMAAPNIFPSQWIGI</sequence>
<evidence type="ECO:0000256" key="1">
    <source>
        <dbReference type="ARBA" id="ARBA00022676"/>
    </source>
</evidence>
<proteinExistence type="predicted"/>
<evidence type="ECO:0000313" key="4">
    <source>
        <dbReference type="Proteomes" id="UP000477980"/>
    </source>
</evidence>
<name>A0A6G1VNW3_9BACT</name>
<dbReference type="GO" id="GO:0016020">
    <property type="term" value="C:membrane"/>
    <property type="evidence" value="ECO:0007669"/>
    <property type="project" value="InterPro"/>
</dbReference>
<protein>
    <submittedName>
        <fullName evidence="3">Alpha-1,2-fucosyltransferase</fullName>
    </submittedName>
</protein>
<dbReference type="EMBL" id="VZAH01000120">
    <property type="protein sequence ID" value="MQP15256.1"/>
    <property type="molecule type" value="Genomic_DNA"/>
</dbReference>
<reference evidence="3 4" key="1">
    <citation type="submission" date="2019-09" db="EMBL/GenBank/DDBJ databases">
        <title>Distinct polysaccharide growth profiles of human intestinal Prevotella copri isolates.</title>
        <authorList>
            <person name="Fehlner-Peach H."/>
            <person name="Magnabosco C."/>
            <person name="Raghavan V."/>
            <person name="Scher J.U."/>
            <person name="Tett A."/>
            <person name="Cox L.M."/>
            <person name="Gottsegen C."/>
            <person name="Watters A."/>
            <person name="Wiltshire- Gordon J.D."/>
            <person name="Segata N."/>
            <person name="Bonneau R."/>
            <person name="Littman D.R."/>
        </authorList>
    </citation>
    <scope>NUCLEOTIDE SEQUENCE [LARGE SCALE GENOMIC DNA]</scope>
    <source>
        <strain evidence="4">iAA917</strain>
    </source>
</reference>
<dbReference type="GO" id="GO:0008107">
    <property type="term" value="F:galactoside 2-alpha-L-fucosyltransferase activity"/>
    <property type="evidence" value="ECO:0007669"/>
    <property type="project" value="InterPro"/>
</dbReference>
<dbReference type="Proteomes" id="UP000477980">
    <property type="component" value="Unassembled WGS sequence"/>
</dbReference>
<evidence type="ECO:0000313" key="3">
    <source>
        <dbReference type="EMBL" id="MQP15256.1"/>
    </source>
</evidence>
<accession>A0A6G1VNW3</accession>
<organism evidence="3 4">
    <name type="scientific">Segatella copri</name>
    <dbReference type="NCBI Taxonomy" id="165179"/>
    <lineage>
        <taxon>Bacteria</taxon>
        <taxon>Pseudomonadati</taxon>
        <taxon>Bacteroidota</taxon>
        <taxon>Bacteroidia</taxon>
        <taxon>Bacteroidales</taxon>
        <taxon>Prevotellaceae</taxon>
        <taxon>Segatella</taxon>
    </lineage>
</organism>
<dbReference type="Pfam" id="PF01531">
    <property type="entry name" value="Glyco_transf_11"/>
    <property type="match status" value="1"/>
</dbReference>
<keyword evidence="1 3" id="KW-0328">Glycosyltransferase</keyword>
<dbReference type="RefSeq" id="WP_153090841.1">
    <property type="nucleotide sequence ID" value="NZ_VZAH01000120.1"/>
</dbReference>
<dbReference type="OrthoDB" id="9794601at2"/>
<evidence type="ECO:0000256" key="2">
    <source>
        <dbReference type="ARBA" id="ARBA00022679"/>
    </source>
</evidence>
<gene>
    <name evidence="3" type="ORF">F7D25_12735</name>
</gene>
<dbReference type="AlphaFoldDB" id="A0A6G1VNW3"/>
<dbReference type="PANTHER" id="PTHR11927:SF9">
    <property type="entry name" value="L-FUCOSYLTRANSFERASE"/>
    <property type="match status" value="1"/>
</dbReference>
<comment type="caution">
    <text evidence="3">The sequence shown here is derived from an EMBL/GenBank/DDBJ whole genome shotgun (WGS) entry which is preliminary data.</text>
</comment>
<dbReference type="InterPro" id="IPR002516">
    <property type="entry name" value="Glyco_trans_11"/>
</dbReference>
<keyword evidence="2 3" id="KW-0808">Transferase</keyword>
<dbReference type="GO" id="GO:0005975">
    <property type="term" value="P:carbohydrate metabolic process"/>
    <property type="evidence" value="ECO:0007669"/>
    <property type="project" value="InterPro"/>
</dbReference>